<dbReference type="SMART" id="SM01337">
    <property type="entry name" value="APC10"/>
    <property type="match status" value="1"/>
</dbReference>
<accession>A0A9P4NTR2</accession>
<comment type="caution">
    <text evidence="8">The sequence shown here is derived from an EMBL/GenBank/DDBJ whole genome shotgun (WGS) entry which is preliminary data.</text>
</comment>
<evidence type="ECO:0000259" key="7">
    <source>
        <dbReference type="PROSITE" id="PS51284"/>
    </source>
</evidence>
<dbReference type="InterPro" id="IPR016901">
    <property type="entry name" value="APC10/Doc1"/>
</dbReference>
<evidence type="ECO:0000256" key="3">
    <source>
        <dbReference type="ARBA" id="ARBA00022776"/>
    </source>
</evidence>
<evidence type="ECO:0000256" key="5">
    <source>
        <dbReference type="ARBA" id="ARBA00023306"/>
    </source>
</evidence>
<feature type="compositionally biased region" description="Acidic residues" evidence="6">
    <location>
        <begin position="180"/>
        <end position="198"/>
    </location>
</feature>
<proteinExistence type="inferred from homology"/>
<dbReference type="GO" id="GO:0031145">
    <property type="term" value="P:anaphase-promoting complex-dependent catabolic process"/>
    <property type="evidence" value="ECO:0007669"/>
    <property type="project" value="InterPro"/>
</dbReference>
<evidence type="ECO:0000256" key="6">
    <source>
        <dbReference type="SAM" id="MobiDB-lite"/>
    </source>
</evidence>
<gene>
    <name evidence="8" type="ORF">EJ08DRAFT_179264</name>
</gene>
<protein>
    <submittedName>
        <fullName evidence="8">APC10-domain-containing protein</fullName>
    </submittedName>
</protein>
<dbReference type="AlphaFoldDB" id="A0A9P4NTR2"/>
<feature type="compositionally biased region" description="Acidic residues" evidence="6">
    <location>
        <begin position="20"/>
        <end position="52"/>
    </location>
</feature>
<keyword evidence="2" id="KW-0132">Cell division</keyword>
<keyword evidence="3" id="KW-0498">Mitosis</keyword>
<keyword evidence="4" id="KW-0833">Ubl conjugation pathway</keyword>
<evidence type="ECO:0000313" key="8">
    <source>
        <dbReference type="EMBL" id="KAF2431532.1"/>
    </source>
</evidence>
<dbReference type="PANTHER" id="PTHR12936:SF0">
    <property type="entry name" value="ANAPHASE-PROMOTING COMPLEX SUBUNIT 10"/>
    <property type="match status" value="1"/>
</dbReference>
<dbReference type="OrthoDB" id="24948at2759"/>
<feature type="region of interest" description="Disordered" evidence="6">
    <location>
        <begin position="1"/>
        <end position="74"/>
    </location>
</feature>
<feature type="domain" description="DOC" evidence="7">
    <location>
        <begin position="51"/>
        <end position="260"/>
    </location>
</feature>
<keyword evidence="9" id="KW-1185">Reference proteome</keyword>
<dbReference type="SUPFAM" id="SSF49785">
    <property type="entry name" value="Galactose-binding domain-like"/>
    <property type="match status" value="1"/>
</dbReference>
<evidence type="ECO:0000256" key="2">
    <source>
        <dbReference type="ARBA" id="ARBA00022618"/>
    </source>
</evidence>
<evidence type="ECO:0000313" key="9">
    <source>
        <dbReference type="Proteomes" id="UP000800235"/>
    </source>
</evidence>
<evidence type="ECO:0000256" key="4">
    <source>
        <dbReference type="ARBA" id="ARBA00022786"/>
    </source>
</evidence>
<sequence length="279" mass="30946">MASGNRHSSHNVPEFLDAPADAEDLLSEDDQEVAGELLEEDEDVAEEDEEGVVDPAAQPDQQSMPPAPPPGLKEISPLASWTVSSSKPGCGVAALRAPNTALFWQSDGPQPHLLNIHFFKLVEIVGMRVYLNFDLDESYTPTLIRFAAGTGYNDLQEFSTLQKQQPNGWLEVDFEDVGEVEPADGDDDEMKDDSEEEKENTRRLPVLRCMLVQVRICENHQNGKDTHLRGLQLFARDSSKMQERMDAGVSAMPATAGAERMRKKKIFEVPAWATVPSLR</sequence>
<dbReference type="Proteomes" id="UP000800235">
    <property type="component" value="Unassembled WGS sequence"/>
</dbReference>
<dbReference type="GO" id="GO:0051301">
    <property type="term" value="P:cell division"/>
    <property type="evidence" value="ECO:0007669"/>
    <property type="project" value="UniProtKB-KW"/>
</dbReference>
<evidence type="ECO:0000256" key="1">
    <source>
        <dbReference type="ARBA" id="ARBA00006762"/>
    </source>
</evidence>
<dbReference type="EMBL" id="MU007031">
    <property type="protein sequence ID" value="KAF2431532.1"/>
    <property type="molecule type" value="Genomic_DNA"/>
</dbReference>
<name>A0A9P4NTR2_9PEZI</name>
<feature type="compositionally biased region" description="Low complexity" evidence="6">
    <location>
        <begin position="53"/>
        <end position="64"/>
    </location>
</feature>
<dbReference type="PROSITE" id="PS51284">
    <property type="entry name" value="DOC"/>
    <property type="match status" value="1"/>
</dbReference>
<feature type="region of interest" description="Disordered" evidence="6">
    <location>
        <begin position="180"/>
        <end position="201"/>
    </location>
</feature>
<dbReference type="GO" id="GO:0070979">
    <property type="term" value="P:protein K11-linked ubiquitination"/>
    <property type="evidence" value="ECO:0007669"/>
    <property type="project" value="TreeGrafter"/>
</dbReference>
<organism evidence="8 9">
    <name type="scientific">Tothia fuscella</name>
    <dbReference type="NCBI Taxonomy" id="1048955"/>
    <lineage>
        <taxon>Eukaryota</taxon>
        <taxon>Fungi</taxon>
        <taxon>Dikarya</taxon>
        <taxon>Ascomycota</taxon>
        <taxon>Pezizomycotina</taxon>
        <taxon>Dothideomycetes</taxon>
        <taxon>Pleosporomycetidae</taxon>
        <taxon>Venturiales</taxon>
        <taxon>Cylindrosympodiaceae</taxon>
        <taxon>Tothia</taxon>
    </lineage>
</organism>
<dbReference type="InterPro" id="IPR008979">
    <property type="entry name" value="Galactose-bd-like_sf"/>
</dbReference>
<dbReference type="PANTHER" id="PTHR12936">
    <property type="entry name" value="ANAPHASE-PROMOTING COMPLEX 10"/>
    <property type="match status" value="1"/>
</dbReference>
<dbReference type="GO" id="GO:0005680">
    <property type="term" value="C:anaphase-promoting complex"/>
    <property type="evidence" value="ECO:0007669"/>
    <property type="project" value="InterPro"/>
</dbReference>
<dbReference type="Pfam" id="PF03256">
    <property type="entry name" value="ANAPC10"/>
    <property type="match status" value="1"/>
</dbReference>
<comment type="similarity">
    <text evidence="1">Belongs to the APC10 family.</text>
</comment>
<keyword evidence="5" id="KW-0131">Cell cycle</keyword>
<dbReference type="CDD" id="cd08366">
    <property type="entry name" value="APC10"/>
    <property type="match status" value="1"/>
</dbReference>
<dbReference type="Gene3D" id="2.60.120.260">
    <property type="entry name" value="Galactose-binding domain-like"/>
    <property type="match status" value="1"/>
</dbReference>
<dbReference type="InterPro" id="IPR004939">
    <property type="entry name" value="APC_su10/DOC_dom"/>
</dbReference>
<reference evidence="8" key="1">
    <citation type="journal article" date="2020" name="Stud. Mycol.">
        <title>101 Dothideomycetes genomes: a test case for predicting lifestyles and emergence of pathogens.</title>
        <authorList>
            <person name="Haridas S."/>
            <person name="Albert R."/>
            <person name="Binder M."/>
            <person name="Bloem J."/>
            <person name="Labutti K."/>
            <person name="Salamov A."/>
            <person name="Andreopoulos B."/>
            <person name="Baker S."/>
            <person name="Barry K."/>
            <person name="Bills G."/>
            <person name="Bluhm B."/>
            <person name="Cannon C."/>
            <person name="Castanera R."/>
            <person name="Culley D."/>
            <person name="Daum C."/>
            <person name="Ezra D."/>
            <person name="Gonzalez J."/>
            <person name="Henrissat B."/>
            <person name="Kuo A."/>
            <person name="Liang C."/>
            <person name="Lipzen A."/>
            <person name="Lutzoni F."/>
            <person name="Magnuson J."/>
            <person name="Mondo S."/>
            <person name="Nolan M."/>
            <person name="Ohm R."/>
            <person name="Pangilinan J."/>
            <person name="Park H.-J."/>
            <person name="Ramirez L."/>
            <person name="Alfaro M."/>
            <person name="Sun H."/>
            <person name="Tritt A."/>
            <person name="Yoshinaga Y."/>
            <person name="Zwiers L.-H."/>
            <person name="Turgeon B."/>
            <person name="Goodwin S."/>
            <person name="Spatafora J."/>
            <person name="Crous P."/>
            <person name="Grigoriev I."/>
        </authorList>
    </citation>
    <scope>NUCLEOTIDE SEQUENCE</scope>
    <source>
        <strain evidence="8">CBS 130266</strain>
    </source>
</reference>